<evidence type="ECO:0000313" key="7">
    <source>
        <dbReference type="EMBL" id="RHF80972.1"/>
    </source>
</evidence>
<evidence type="ECO:0000313" key="11">
    <source>
        <dbReference type="Proteomes" id="UP000284883"/>
    </source>
</evidence>
<dbReference type="Proteomes" id="UP000261055">
    <property type="component" value="Unassembled WGS sequence"/>
</dbReference>
<evidence type="ECO:0000313" key="2">
    <source>
        <dbReference type="EMBL" id="RGO47802.1"/>
    </source>
</evidence>
<dbReference type="EMBL" id="QSVQ01000019">
    <property type="protein sequence ID" value="RGO47802.1"/>
    <property type="molecule type" value="Genomic_DNA"/>
</dbReference>
<protein>
    <submittedName>
        <fullName evidence="1">GGGtGRT protein</fullName>
    </submittedName>
</protein>
<organism evidence="1 8">
    <name type="scientific">Dorea formicigenerans</name>
    <dbReference type="NCBI Taxonomy" id="39486"/>
    <lineage>
        <taxon>Bacteria</taxon>
        <taxon>Bacillati</taxon>
        <taxon>Bacillota</taxon>
        <taxon>Clostridia</taxon>
        <taxon>Lachnospirales</taxon>
        <taxon>Lachnospiraceae</taxon>
        <taxon>Dorea</taxon>
    </lineage>
</organism>
<comment type="caution">
    <text evidence="1">The sequence shown here is derived from an EMBL/GenBank/DDBJ whole genome shotgun (WGS) entry which is preliminary data.</text>
</comment>
<dbReference type="EMBL" id="QRWH01000002">
    <property type="protein sequence ID" value="RGT11487.1"/>
    <property type="molecule type" value="Genomic_DNA"/>
</dbReference>
<evidence type="ECO:0000313" key="4">
    <source>
        <dbReference type="EMBL" id="RHA01196.1"/>
    </source>
</evidence>
<dbReference type="AlphaFoldDB" id="A0A3E4F3Z8"/>
<evidence type="ECO:0000313" key="1">
    <source>
        <dbReference type="EMBL" id="RGI83408.1"/>
    </source>
</evidence>
<dbReference type="EMBL" id="QSOI01000014">
    <property type="protein sequence ID" value="RGI83408.1"/>
    <property type="molecule type" value="Genomic_DNA"/>
</dbReference>
<dbReference type="EMBL" id="QSEW01000003">
    <property type="protein sequence ID" value="RHA01196.1"/>
    <property type="molecule type" value="Genomic_DNA"/>
</dbReference>
<dbReference type="EMBL" id="QSGQ01000001">
    <property type="protein sequence ID" value="RHB43055.1"/>
    <property type="molecule type" value="Genomic_DNA"/>
</dbReference>
<dbReference type="Proteomes" id="UP000285642">
    <property type="component" value="Unassembled WGS sequence"/>
</dbReference>
<dbReference type="Proteomes" id="UP000260664">
    <property type="component" value="Unassembled WGS sequence"/>
</dbReference>
<accession>A0A3E4F3Z8</accession>
<dbReference type="Pfam" id="PF14057">
    <property type="entry name" value="GGGtGRT"/>
    <property type="match status" value="1"/>
</dbReference>
<proteinExistence type="predicted"/>
<dbReference type="Proteomes" id="UP000284883">
    <property type="component" value="Unassembled WGS sequence"/>
</dbReference>
<sequence>MALFESYERRIDKINEVLAGYGIASIEEAQKITKDAGLDVYNQIKSIQPICFENACWAYIVGAAIAIKKGCKTAAEAAAAIGEGLQSFCIPGSVADQRKVGLGHGNLGKMLLEEDTDCFCFLAGHESFAAAEGAIGIAEKANKVRKKPLRVILNGLGKDAAKIISRINGFTYVQTEYDYYTGELKEVQRISYSDGLRSKVNCYGANDVREGVAIMWKEGVDVSITGNSTNPTRFQHPVAGTYKKECVEKGKKYFSVASGGGTGRTLHPDNMAAGPASYGMTDTLGRMHSDAQFAGSSSVPAHVEMMGLIGAGNNPMVGMTVAVAVSVEEAAKAGKF</sequence>
<dbReference type="RefSeq" id="WP_117495508.1">
    <property type="nucleotide sequence ID" value="NZ_AP031430.1"/>
</dbReference>
<evidence type="ECO:0000313" key="10">
    <source>
        <dbReference type="Proteomes" id="UP000283630"/>
    </source>
</evidence>
<evidence type="ECO:0000313" key="12">
    <source>
        <dbReference type="Proteomes" id="UP000284962"/>
    </source>
</evidence>
<dbReference type="EMBL" id="QSFS01000006">
    <property type="protein sequence ID" value="RHA70711.1"/>
    <property type="molecule type" value="Genomic_DNA"/>
</dbReference>
<evidence type="ECO:0000313" key="6">
    <source>
        <dbReference type="EMBL" id="RHB43055.1"/>
    </source>
</evidence>
<gene>
    <name evidence="7" type="ORF">DW658_01600</name>
    <name evidence="6" type="ORF">DW885_03315</name>
    <name evidence="5" type="ORF">DW924_06825</name>
    <name evidence="4" type="ORF">DW957_04090</name>
    <name evidence="3" type="ORF">DWX53_03550</name>
    <name evidence="2" type="ORF">DXB12_13350</name>
    <name evidence="1" type="ORF">DXD84_11290</name>
</gene>
<evidence type="ECO:0000313" key="5">
    <source>
        <dbReference type="EMBL" id="RHA70711.1"/>
    </source>
</evidence>
<evidence type="ECO:0000313" key="8">
    <source>
        <dbReference type="Proteomes" id="UP000260664"/>
    </source>
</evidence>
<keyword evidence="9" id="KW-1185">Reference proteome</keyword>
<reference evidence="8 9" key="1">
    <citation type="submission" date="2018-08" db="EMBL/GenBank/DDBJ databases">
        <title>A genome reference for cultivated species of the human gut microbiota.</title>
        <authorList>
            <person name="Zou Y."/>
            <person name="Xue W."/>
            <person name="Luo G."/>
        </authorList>
    </citation>
    <scope>NUCLEOTIDE SEQUENCE [LARGE SCALE GENOMIC DNA]</scope>
    <source>
        <strain evidence="3 10">AF19-4AC</strain>
        <strain evidence="7 14">AM23-7AC</strain>
        <strain evidence="6 11">AM40-15AC</strain>
        <strain evidence="5 13">AM42-8</strain>
        <strain evidence="4 12">AM46-16</strain>
        <strain evidence="2 9">OM02-12</strain>
        <strain evidence="1 8">TM09-19AC</strain>
    </source>
</reference>
<dbReference type="EMBL" id="QRHN01000001">
    <property type="protein sequence ID" value="RHF80972.1"/>
    <property type="molecule type" value="Genomic_DNA"/>
</dbReference>
<dbReference type="Proteomes" id="UP000285666">
    <property type="component" value="Unassembled WGS sequence"/>
</dbReference>
<dbReference type="Proteomes" id="UP000284962">
    <property type="component" value="Unassembled WGS sequence"/>
</dbReference>
<dbReference type="Proteomes" id="UP000283630">
    <property type="component" value="Unassembled WGS sequence"/>
</dbReference>
<dbReference type="InterPro" id="IPR025964">
    <property type="entry name" value="GGGtGRT"/>
</dbReference>
<evidence type="ECO:0000313" key="13">
    <source>
        <dbReference type="Proteomes" id="UP000285642"/>
    </source>
</evidence>
<evidence type="ECO:0000313" key="9">
    <source>
        <dbReference type="Proteomes" id="UP000261055"/>
    </source>
</evidence>
<evidence type="ECO:0000313" key="3">
    <source>
        <dbReference type="EMBL" id="RGT11487.1"/>
    </source>
</evidence>
<name>A0A3E4F3Z8_9FIRM</name>
<evidence type="ECO:0000313" key="14">
    <source>
        <dbReference type="Proteomes" id="UP000285666"/>
    </source>
</evidence>